<reference evidence="1 2" key="1">
    <citation type="submission" date="2018-11" db="EMBL/GenBank/DDBJ databases">
        <authorList>
            <consortium name="Pathogen Informatics"/>
        </authorList>
    </citation>
    <scope>NUCLEOTIDE SEQUENCE [LARGE SCALE GENOMIC DNA]</scope>
</reference>
<keyword evidence="2" id="KW-1185">Reference proteome</keyword>
<gene>
    <name evidence="1" type="ORF">HPBE_LOCUS4520</name>
</gene>
<reference evidence="3" key="2">
    <citation type="submission" date="2019-09" db="UniProtKB">
        <authorList>
            <consortium name="WormBaseParasite"/>
        </authorList>
    </citation>
    <scope>IDENTIFICATION</scope>
</reference>
<accession>A0A3P7WK90</accession>
<dbReference type="Proteomes" id="UP000050761">
    <property type="component" value="Unassembled WGS sequence"/>
</dbReference>
<proteinExistence type="predicted"/>
<protein>
    <submittedName>
        <fullName evidence="3">C2H2-type domain-containing protein</fullName>
    </submittedName>
</protein>
<dbReference type="WBParaSite" id="HPBE_0000451901-mRNA-1">
    <property type="protein sequence ID" value="HPBE_0000451901-mRNA-1"/>
    <property type="gene ID" value="HPBE_0000451901"/>
</dbReference>
<organism evidence="2 3">
    <name type="scientific">Heligmosomoides polygyrus</name>
    <name type="common">Parasitic roundworm</name>
    <dbReference type="NCBI Taxonomy" id="6339"/>
    <lineage>
        <taxon>Eukaryota</taxon>
        <taxon>Metazoa</taxon>
        <taxon>Ecdysozoa</taxon>
        <taxon>Nematoda</taxon>
        <taxon>Chromadorea</taxon>
        <taxon>Rhabditida</taxon>
        <taxon>Rhabditina</taxon>
        <taxon>Rhabditomorpha</taxon>
        <taxon>Strongyloidea</taxon>
        <taxon>Heligmosomidae</taxon>
        <taxon>Heligmosomoides</taxon>
    </lineage>
</organism>
<dbReference type="EMBL" id="UZAH01025325">
    <property type="protein sequence ID" value="VDO61511.1"/>
    <property type="molecule type" value="Genomic_DNA"/>
</dbReference>
<name>A0A183FDY6_HELPZ</name>
<dbReference type="OrthoDB" id="6426693at2759"/>
<dbReference type="AlphaFoldDB" id="A0A183FDY6"/>
<accession>A0A183FDY6</accession>
<evidence type="ECO:0000313" key="2">
    <source>
        <dbReference type="Proteomes" id="UP000050761"/>
    </source>
</evidence>
<evidence type="ECO:0000313" key="3">
    <source>
        <dbReference type="WBParaSite" id="HPBE_0000451901-mRNA-1"/>
    </source>
</evidence>
<evidence type="ECO:0000313" key="1">
    <source>
        <dbReference type="EMBL" id="VDO61511.1"/>
    </source>
</evidence>
<sequence>MYEIHGCSAEVVQHHLTAKENESPTEAAHHNGDAVEYLPESCPACDAHLRNVIDLIAHANSVHEFNGTVQHKLFPSMNAFLVNLYVLFRLNYDEITAEFQRWKKEMEKEHNCRWIQADERTEQLPYHGLLRCQGSVF</sequence>